<dbReference type="InterPro" id="IPR001680">
    <property type="entry name" value="WD40_rpt"/>
</dbReference>
<keyword evidence="3" id="KW-1185">Reference proteome</keyword>
<dbReference type="SUPFAM" id="SSF50978">
    <property type="entry name" value="WD40 repeat-like"/>
    <property type="match status" value="1"/>
</dbReference>
<feature type="repeat" description="WD" evidence="1">
    <location>
        <begin position="6"/>
        <end position="20"/>
    </location>
</feature>
<keyword evidence="1" id="KW-0853">WD repeat</keyword>
<proteinExistence type="predicted"/>
<reference evidence="2 3" key="1">
    <citation type="journal article" date="2016" name="Mol. Biol. Evol.">
        <title>Comparative Genomics of Early-Diverging Mushroom-Forming Fungi Provides Insights into the Origins of Lignocellulose Decay Capabilities.</title>
        <authorList>
            <person name="Nagy L.G."/>
            <person name="Riley R."/>
            <person name="Tritt A."/>
            <person name="Adam C."/>
            <person name="Daum C."/>
            <person name="Floudas D."/>
            <person name="Sun H."/>
            <person name="Yadav J.S."/>
            <person name="Pangilinan J."/>
            <person name="Larsson K.H."/>
            <person name="Matsuura K."/>
            <person name="Barry K."/>
            <person name="Labutti K."/>
            <person name="Kuo R."/>
            <person name="Ohm R.A."/>
            <person name="Bhattacharya S.S."/>
            <person name="Shirouzu T."/>
            <person name="Yoshinaga Y."/>
            <person name="Martin F.M."/>
            <person name="Grigoriev I.V."/>
            <person name="Hibbett D.S."/>
        </authorList>
    </citation>
    <scope>NUCLEOTIDE SEQUENCE [LARGE SCALE GENOMIC DNA]</scope>
    <source>
        <strain evidence="2 3">TUFC12733</strain>
    </source>
</reference>
<protein>
    <submittedName>
        <fullName evidence="2">Uncharacterized protein</fullName>
    </submittedName>
</protein>
<name>A0A167NNB6_CALVF</name>
<dbReference type="Gene3D" id="2.130.10.10">
    <property type="entry name" value="YVTN repeat-like/Quinoprotein amine dehydrogenase"/>
    <property type="match status" value="1"/>
</dbReference>
<evidence type="ECO:0000256" key="1">
    <source>
        <dbReference type="PROSITE-ProRule" id="PRU00221"/>
    </source>
</evidence>
<evidence type="ECO:0000313" key="3">
    <source>
        <dbReference type="Proteomes" id="UP000076738"/>
    </source>
</evidence>
<organism evidence="2 3">
    <name type="scientific">Calocera viscosa (strain TUFC12733)</name>
    <dbReference type="NCBI Taxonomy" id="1330018"/>
    <lineage>
        <taxon>Eukaryota</taxon>
        <taxon>Fungi</taxon>
        <taxon>Dikarya</taxon>
        <taxon>Basidiomycota</taxon>
        <taxon>Agaricomycotina</taxon>
        <taxon>Dacrymycetes</taxon>
        <taxon>Dacrymycetales</taxon>
        <taxon>Dacrymycetaceae</taxon>
        <taxon>Calocera</taxon>
    </lineage>
</organism>
<dbReference type="STRING" id="1330018.A0A167NNB6"/>
<gene>
    <name evidence="2" type="ORF">CALVIDRAFT_63556</name>
</gene>
<dbReference type="OrthoDB" id="6262491at2759"/>
<dbReference type="Proteomes" id="UP000076738">
    <property type="component" value="Unassembled WGS sequence"/>
</dbReference>
<sequence length="113" mass="12758">MLRLPYLVTGGSDERIRVWDTSAVEDSNGPPDLLRTLDVHSHEISGLALWLRQGNKHGREPWILSASLDGTLRKWKLSDMLARGRVASLEPSQAVPPTFELTDDEERELLELE</sequence>
<evidence type="ECO:0000313" key="2">
    <source>
        <dbReference type="EMBL" id="KZO97892.1"/>
    </source>
</evidence>
<dbReference type="InterPro" id="IPR015943">
    <property type="entry name" value="WD40/YVTN_repeat-like_dom_sf"/>
</dbReference>
<dbReference type="InterPro" id="IPR036322">
    <property type="entry name" value="WD40_repeat_dom_sf"/>
</dbReference>
<dbReference type="PROSITE" id="PS50082">
    <property type="entry name" value="WD_REPEATS_2"/>
    <property type="match status" value="1"/>
</dbReference>
<accession>A0A167NNB6</accession>
<dbReference type="Pfam" id="PF00400">
    <property type="entry name" value="WD40"/>
    <property type="match status" value="2"/>
</dbReference>
<dbReference type="AlphaFoldDB" id="A0A167NNB6"/>
<dbReference type="EMBL" id="KV417278">
    <property type="protein sequence ID" value="KZO97892.1"/>
    <property type="molecule type" value="Genomic_DNA"/>
</dbReference>